<gene>
    <name evidence="1" type="ORF">BC936DRAFT_143045</name>
</gene>
<proteinExistence type="predicted"/>
<dbReference type="Proteomes" id="UP000268093">
    <property type="component" value="Unassembled WGS sequence"/>
</dbReference>
<accession>A0A433DEI0</accession>
<protein>
    <submittedName>
        <fullName evidence="1">Uncharacterized protein</fullName>
    </submittedName>
</protein>
<organism evidence="1 2">
    <name type="scientific">Jimgerdemannia flammicorona</name>
    <dbReference type="NCBI Taxonomy" id="994334"/>
    <lineage>
        <taxon>Eukaryota</taxon>
        <taxon>Fungi</taxon>
        <taxon>Fungi incertae sedis</taxon>
        <taxon>Mucoromycota</taxon>
        <taxon>Mucoromycotina</taxon>
        <taxon>Endogonomycetes</taxon>
        <taxon>Endogonales</taxon>
        <taxon>Endogonaceae</taxon>
        <taxon>Jimgerdemannia</taxon>
    </lineage>
</organism>
<sequence length="100" mass="11478">MTHSRWGNGQMRCLRKTFTKFPSCHVVSAIIFPFPTTDLRHAVLLGITTLVNSIRTEERTHPLVIGVRHVARDVRLCSVRHDQRADARKRMINTGARTLF</sequence>
<evidence type="ECO:0000313" key="1">
    <source>
        <dbReference type="EMBL" id="RUP49227.1"/>
    </source>
</evidence>
<name>A0A433DEI0_9FUNG</name>
<evidence type="ECO:0000313" key="2">
    <source>
        <dbReference type="Proteomes" id="UP000268093"/>
    </source>
</evidence>
<keyword evidence="2" id="KW-1185">Reference proteome</keyword>
<reference evidence="1 2" key="1">
    <citation type="journal article" date="2018" name="New Phytol.">
        <title>Phylogenomics of Endogonaceae and evolution of mycorrhizas within Mucoromycota.</title>
        <authorList>
            <person name="Chang Y."/>
            <person name="Desiro A."/>
            <person name="Na H."/>
            <person name="Sandor L."/>
            <person name="Lipzen A."/>
            <person name="Clum A."/>
            <person name="Barry K."/>
            <person name="Grigoriev I.V."/>
            <person name="Martin F.M."/>
            <person name="Stajich J.E."/>
            <person name="Smith M.E."/>
            <person name="Bonito G."/>
            <person name="Spatafora J.W."/>
        </authorList>
    </citation>
    <scope>NUCLEOTIDE SEQUENCE [LARGE SCALE GENOMIC DNA]</scope>
    <source>
        <strain evidence="1 2">GMNB39</strain>
    </source>
</reference>
<comment type="caution">
    <text evidence="1">The sequence shown here is derived from an EMBL/GenBank/DDBJ whole genome shotgun (WGS) entry which is preliminary data.</text>
</comment>
<dbReference type="EMBL" id="RBNI01002515">
    <property type="protein sequence ID" value="RUP49227.1"/>
    <property type="molecule type" value="Genomic_DNA"/>
</dbReference>